<feature type="compositionally biased region" description="Basic and acidic residues" evidence="1">
    <location>
        <begin position="10"/>
        <end position="25"/>
    </location>
</feature>
<evidence type="ECO:0000313" key="3">
    <source>
        <dbReference type="EMBL" id="KIM89228.1"/>
    </source>
</evidence>
<keyword evidence="2" id="KW-1133">Transmembrane helix</keyword>
<feature type="transmembrane region" description="Helical" evidence="2">
    <location>
        <begin position="47"/>
        <end position="68"/>
    </location>
</feature>
<dbReference type="Proteomes" id="UP000054166">
    <property type="component" value="Unassembled WGS sequence"/>
</dbReference>
<reference evidence="3 4" key="1">
    <citation type="submission" date="2014-04" db="EMBL/GenBank/DDBJ databases">
        <authorList>
            <consortium name="DOE Joint Genome Institute"/>
            <person name="Kuo A."/>
            <person name="Tarkka M."/>
            <person name="Buscot F."/>
            <person name="Kohler A."/>
            <person name="Nagy L.G."/>
            <person name="Floudas D."/>
            <person name="Copeland A."/>
            <person name="Barry K.W."/>
            <person name="Cichocki N."/>
            <person name="Veneault-Fourrey C."/>
            <person name="LaButti K."/>
            <person name="Lindquist E.A."/>
            <person name="Lipzen A."/>
            <person name="Lundell T."/>
            <person name="Morin E."/>
            <person name="Murat C."/>
            <person name="Sun H."/>
            <person name="Tunlid A."/>
            <person name="Henrissat B."/>
            <person name="Grigoriev I.V."/>
            <person name="Hibbett D.S."/>
            <person name="Martin F."/>
            <person name="Nordberg H.P."/>
            <person name="Cantor M.N."/>
            <person name="Hua S.X."/>
        </authorList>
    </citation>
    <scope>NUCLEOTIDE SEQUENCE [LARGE SCALE GENOMIC DNA]</scope>
    <source>
        <strain evidence="3 4">F 1598</strain>
    </source>
</reference>
<protein>
    <submittedName>
        <fullName evidence="3">Uncharacterized protein</fullName>
    </submittedName>
</protein>
<evidence type="ECO:0000313" key="4">
    <source>
        <dbReference type="Proteomes" id="UP000054166"/>
    </source>
</evidence>
<reference evidence="4" key="2">
    <citation type="submission" date="2015-01" db="EMBL/GenBank/DDBJ databases">
        <title>Evolutionary Origins and Diversification of the Mycorrhizal Mutualists.</title>
        <authorList>
            <consortium name="DOE Joint Genome Institute"/>
            <consortium name="Mycorrhizal Genomics Consortium"/>
            <person name="Kohler A."/>
            <person name="Kuo A."/>
            <person name="Nagy L.G."/>
            <person name="Floudas D."/>
            <person name="Copeland A."/>
            <person name="Barry K.W."/>
            <person name="Cichocki N."/>
            <person name="Veneault-Fourrey C."/>
            <person name="LaButti K."/>
            <person name="Lindquist E.A."/>
            <person name="Lipzen A."/>
            <person name="Lundell T."/>
            <person name="Morin E."/>
            <person name="Murat C."/>
            <person name="Riley R."/>
            <person name="Ohm R."/>
            <person name="Sun H."/>
            <person name="Tunlid A."/>
            <person name="Henrissat B."/>
            <person name="Grigoriev I.V."/>
            <person name="Hibbett D.S."/>
            <person name="Martin F."/>
        </authorList>
    </citation>
    <scope>NUCLEOTIDE SEQUENCE [LARGE SCALE GENOMIC DNA]</scope>
    <source>
        <strain evidence="4">F 1598</strain>
    </source>
</reference>
<feature type="transmembrane region" description="Helical" evidence="2">
    <location>
        <begin position="120"/>
        <end position="140"/>
    </location>
</feature>
<name>A0A0C3BRU5_PILCF</name>
<dbReference type="OrthoDB" id="3358048at2759"/>
<feature type="transmembrane region" description="Helical" evidence="2">
    <location>
        <begin position="88"/>
        <end position="108"/>
    </location>
</feature>
<evidence type="ECO:0000256" key="2">
    <source>
        <dbReference type="SAM" id="Phobius"/>
    </source>
</evidence>
<dbReference type="EMBL" id="KN832975">
    <property type="protein sequence ID" value="KIM89228.1"/>
    <property type="molecule type" value="Genomic_DNA"/>
</dbReference>
<keyword evidence="2" id="KW-0472">Membrane</keyword>
<dbReference type="InParanoid" id="A0A0C3BRU5"/>
<evidence type="ECO:0000256" key="1">
    <source>
        <dbReference type="SAM" id="MobiDB-lite"/>
    </source>
</evidence>
<accession>A0A0C3BRU5</accession>
<dbReference type="HOGENOM" id="CLU_097226_0_0_1"/>
<sequence>MTSLRKRMTFKLESESPTEDNHVLDEQEQEDLISGLRDENLASNQQYLLVLQVTVALSCLLHLIFLVNPTNPLLVFFSSKQPDTPIPLLIPFTLLAVLIHLDLGLLLYPDRSRLTDIAPLSYLPLFGLSALSPFLSILLGRHWLTVAWWSVTGGVVWLAHSVQQWIDQGAQSILELEKMKYVAPGA</sequence>
<keyword evidence="2" id="KW-0812">Transmembrane</keyword>
<organism evidence="3 4">
    <name type="scientific">Piloderma croceum (strain F 1598)</name>
    <dbReference type="NCBI Taxonomy" id="765440"/>
    <lineage>
        <taxon>Eukaryota</taxon>
        <taxon>Fungi</taxon>
        <taxon>Dikarya</taxon>
        <taxon>Basidiomycota</taxon>
        <taxon>Agaricomycotina</taxon>
        <taxon>Agaricomycetes</taxon>
        <taxon>Agaricomycetidae</taxon>
        <taxon>Atheliales</taxon>
        <taxon>Atheliaceae</taxon>
        <taxon>Piloderma</taxon>
    </lineage>
</organism>
<proteinExistence type="predicted"/>
<gene>
    <name evidence="3" type="ORF">PILCRDRAFT_813155</name>
</gene>
<feature type="region of interest" description="Disordered" evidence="1">
    <location>
        <begin position="1"/>
        <end position="25"/>
    </location>
</feature>
<keyword evidence="4" id="KW-1185">Reference proteome</keyword>
<dbReference type="AlphaFoldDB" id="A0A0C3BRU5"/>